<feature type="non-terminal residue" evidence="12">
    <location>
        <position position="1"/>
    </location>
</feature>
<dbReference type="GO" id="GO:0019776">
    <property type="term" value="F:Atg8-family ligase activity"/>
    <property type="evidence" value="ECO:0007669"/>
    <property type="project" value="TreeGrafter"/>
</dbReference>
<dbReference type="GO" id="GO:0000045">
    <property type="term" value="P:autophagosome assembly"/>
    <property type="evidence" value="ECO:0007669"/>
    <property type="project" value="InterPro"/>
</dbReference>
<organism evidence="12 13">
    <name type="scientific">Lottia gigantea</name>
    <name type="common">Giant owl limpet</name>
    <dbReference type="NCBI Taxonomy" id="225164"/>
    <lineage>
        <taxon>Eukaryota</taxon>
        <taxon>Metazoa</taxon>
        <taxon>Spiralia</taxon>
        <taxon>Lophotrochozoa</taxon>
        <taxon>Mollusca</taxon>
        <taxon>Gastropoda</taxon>
        <taxon>Patellogastropoda</taxon>
        <taxon>Lottioidea</taxon>
        <taxon>Lottiidae</taxon>
        <taxon>Lottia</taxon>
    </lineage>
</organism>
<dbReference type="PANTHER" id="PTHR13385:SF0">
    <property type="entry name" value="UBIQUITIN-LIKE PROTEIN ATG12"/>
    <property type="match status" value="1"/>
</dbReference>
<dbReference type="Gene3D" id="3.10.20.90">
    <property type="entry name" value="Phosphatidylinositol 3-kinase Catalytic Subunit, Chain A, domain 1"/>
    <property type="match status" value="1"/>
</dbReference>
<reference evidence="12 13" key="1">
    <citation type="journal article" date="2013" name="Nature">
        <title>Insights into bilaterian evolution from three spiralian genomes.</title>
        <authorList>
            <person name="Simakov O."/>
            <person name="Marletaz F."/>
            <person name="Cho S.J."/>
            <person name="Edsinger-Gonzales E."/>
            <person name="Havlak P."/>
            <person name="Hellsten U."/>
            <person name="Kuo D.H."/>
            <person name="Larsson T."/>
            <person name="Lv J."/>
            <person name="Arendt D."/>
            <person name="Savage R."/>
            <person name="Osoegawa K."/>
            <person name="de Jong P."/>
            <person name="Grimwood J."/>
            <person name="Chapman J.A."/>
            <person name="Shapiro H."/>
            <person name="Aerts A."/>
            <person name="Otillar R.P."/>
            <person name="Terry A.Y."/>
            <person name="Boore J.L."/>
            <person name="Grigoriev I.V."/>
            <person name="Lindberg D.R."/>
            <person name="Seaver E.C."/>
            <person name="Weisblat D.A."/>
            <person name="Putnam N.H."/>
            <person name="Rokhsar D.S."/>
        </authorList>
    </citation>
    <scope>NUCLEOTIDE SEQUENCE [LARGE SCALE GENOMIC DNA]</scope>
</reference>
<sequence length="86" mass="9688">VDVLLKPAGDAPIMKKKKWAVDRNKAVGWVSEFIKRYLKFTATDSLFLYVNQSFSPSPDTEIGVLFDCFGSDGKLVLHYCKTQAWG</sequence>
<dbReference type="CTD" id="20230119"/>
<evidence type="ECO:0000256" key="10">
    <source>
        <dbReference type="ARBA" id="ARBA00023136"/>
    </source>
</evidence>
<keyword evidence="5" id="KW-0963">Cytoplasm</keyword>
<evidence type="ECO:0000256" key="8">
    <source>
        <dbReference type="ARBA" id="ARBA00022990"/>
    </source>
</evidence>
<keyword evidence="7 11" id="KW-0833">Ubl conjugation pathway</keyword>
<evidence type="ECO:0000256" key="3">
    <source>
        <dbReference type="ARBA" id="ARBA00007778"/>
    </source>
</evidence>
<dbReference type="GO" id="GO:0034727">
    <property type="term" value="P:piecemeal microautophagy of the nucleus"/>
    <property type="evidence" value="ECO:0007669"/>
    <property type="project" value="TreeGrafter"/>
</dbReference>
<name>V4A2G8_LOTGI</name>
<evidence type="ECO:0000256" key="4">
    <source>
        <dbReference type="ARBA" id="ARBA00015875"/>
    </source>
</evidence>
<protein>
    <recommendedName>
        <fullName evidence="4 11">Ubiquitin-like protein ATG12</fullName>
    </recommendedName>
</protein>
<comment type="subcellular location">
    <subcellularLocation>
        <location evidence="2">Cytoplasm</location>
    </subcellularLocation>
    <subcellularLocation>
        <location evidence="1">Endomembrane system</location>
        <topology evidence="1">Peripheral membrane protein</topology>
    </subcellularLocation>
</comment>
<comment type="subunit">
    <text evidence="11">Forms a conjugate with ATG5.</text>
</comment>
<dbReference type="OMA" id="CMIDILL"/>
<dbReference type="InterPro" id="IPR029071">
    <property type="entry name" value="Ubiquitin-like_domsf"/>
</dbReference>
<dbReference type="InterPro" id="IPR007242">
    <property type="entry name" value="Atg12"/>
</dbReference>
<dbReference type="CDD" id="cd01612">
    <property type="entry name" value="Ubl_ATG12"/>
    <property type="match status" value="1"/>
</dbReference>
<keyword evidence="8" id="KW-0007">Acetylation</keyword>
<keyword evidence="9 11" id="KW-0072">Autophagy</keyword>
<dbReference type="Pfam" id="PF04110">
    <property type="entry name" value="APG12"/>
    <property type="match status" value="1"/>
</dbReference>
<dbReference type="SUPFAM" id="SSF54236">
    <property type="entry name" value="Ubiquitin-like"/>
    <property type="match status" value="1"/>
</dbReference>
<accession>V4A2G8</accession>
<dbReference type="GO" id="GO:0061723">
    <property type="term" value="P:glycophagy"/>
    <property type="evidence" value="ECO:0007669"/>
    <property type="project" value="TreeGrafter"/>
</dbReference>
<evidence type="ECO:0000256" key="6">
    <source>
        <dbReference type="ARBA" id="ARBA00022499"/>
    </source>
</evidence>
<dbReference type="GO" id="GO:0012505">
    <property type="term" value="C:endomembrane system"/>
    <property type="evidence" value="ECO:0007669"/>
    <property type="project" value="UniProtKB-SubCell"/>
</dbReference>
<comment type="function">
    <text evidence="11">Ubiquitin-like protein involved in autophagic vesicle formation.</text>
</comment>
<keyword evidence="13" id="KW-1185">Reference proteome</keyword>
<evidence type="ECO:0000256" key="7">
    <source>
        <dbReference type="ARBA" id="ARBA00022786"/>
    </source>
</evidence>
<keyword evidence="6 11" id="KW-1017">Isopeptide bond</keyword>
<dbReference type="KEGG" id="lgi:LOTGIDRAFT_106494"/>
<keyword evidence="10" id="KW-0472">Membrane</keyword>
<dbReference type="RefSeq" id="XP_009060176.1">
    <property type="nucleotide sequence ID" value="XM_009061928.1"/>
</dbReference>
<proteinExistence type="inferred from homology"/>
<dbReference type="HOGENOM" id="CLU_106795_3_1_1"/>
<comment type="similarity">
    <text evidence="3 11">Belongs to the ATG12 family.</text>
</comment>
<dbReference type="EMBL" id="KB202619">
    <property type="protein sequence ID" value="ESO89135.1"/>
    <property type="molecule type" value="Genomic_DNA"/>
</dbReference>
<dbReference type="AlphaFoldDB" id="V4A2G8"/>
<evidence type="ECO:0000256" key="2">
    <source>
        <dbReference type="ARBA" id="ARBA00004496"/>
    </source>
</evidence>
<gene>
    <name evidence="12" type="ORF">LOTGIDRAFT_106494</name>
</gene>
<dbReference type="GO" id="GO:0034274">
    <property type="term" value="C:Atg12-Atg5-Atg16 complex"/>
    <property type="evidence" value="ECO:0007669"/>
    <property type="project" value="TreeGrafter"/>
</dbReference>
<evidence type="ECO:0000313" key="13">
    <source>
        <dbReference type="Proteomes" id="UP000030746"/>
    </source>
</evidence>
<dbReference type="GO" id="GO:0000422">
    <property type="term" value="P:autophagy of mitochondrion"/>
    <property type="evidence" value="ECO:0007669"/>
    <property type="project" value="TreeGrafter"/>
</dbReference>
<dbReference type="PANTHER" id="PTHR13385">
    <property type="entry name" value="AUTOPHAGY PROTEIN 12"/>
    <property type="match status" value="1"/>
</dbReference>
<evidence type="ECO:0000256" key="1">
    <source>
        <dbReference type="ARBA" id="ARBA00004184"/>
    </source>
</evidence>
<evidence type="ECO:0000256" key="9">
    <source>
        <dbReference type="ARBA" id="ARBA00023006"/>
    </source>
</evidence>
<dbReference type="GO" id="GO:0034045">
    <property type="term" value="C:phagophore assembly site membrane"/>
    <property type="evidence" value="ECO:0007669"/>
    <property type="project" value="TreeGrafter"/>
</dbReference>
<dbReference type="GeneID" id="20230119"/>
<dbReference type="GO" id="GO:0000421">
    <property type="term" value="C:autophagosome membrane"/>
    <property type="evidence" value="ECO:0007669"/>
    <property type="project" value="TreeGrafter"/>
</dbReference>
<dbReference type="OrthoDB" id="10003551at2759"/>
<dbReference type="FunFam" id="3.10.20.90:FF:000117">
    <property type="entry name" value="Ubiquitin-like protein ATG12"/>
    <property type="match status" value="1"/>
</dbReference>
<dbReference type="STRING" id="225164.V4A2G8"/>
<evidence type="ECO:0000256" key="11">
    <source>
        <dbReference type="RuleBase" id="RU361201"/>
    </source>
</evidence>
<evidence type="ECO:0000313" key="12">
    <source>
        <dbReference type="EMBL" id="ESO89135.1"/>
    </source>
</evidence>
<evidence type="ECO:0000256" key="5">
    <source>
        <dbReference type="ARBA" id="ARBA00022490"/>
    </source>
</evidence>
<dbReference type="GO" id="GO:0097352">
    <property type="term" value="P:autophagosome maturation"/>
    <property type="evidence" value="ECO:0007669"/>
    <property type="project" value="TreeGrafter"/>
</dbReference>
<dbReference type="Proteomes" id="UP000030746">
    <property type="component" value="Unassembled WGS sequence"/>
</dbReference>